<feature type="transmembrane region" description="Helical" evidence="1">
    <location>
        <begin position="111"/>
        <end position="132"/>
    </location>
</feature>
<name>A0A6C0EWR0_9ZZZZ</name>
<accession>A0A6C0EWR0</accession>
<feature type="transmembrane region" description="Helical" evidence="1">
    <location>
        <begin position="7"/>
        <end position="28"/>
    </location>
</feature>
<proteinExistence type="predicted"/>
<dbReference type="EMBL" id="MN738956">
    <property type="protein sequence ID" value="QHT32963.1"/>
    <property type="molecule type" value="Genomic_DNA"/>
</dbReference>
<evidence type="ECO:0000256" key="1">
    <source>
        <dbReference type="SAM" id="Phobius"/>
    </source>
</evidence>
<evidence type="ECO:0000313" key="2">
    <source>
        <dbReference type="EMBL" id="QHT32963.1"/>
    </source>
</evidence>
<keyword evidence="1" id="KW-1133">Transmembrane helix</keyword>
<feature type="transmembrane region" description="Helical" evidence="1">
    <location>
        <begin position="66"/>
        <end position="90"/>
    </location>
</feature>
<reference evidence="2" key="1">
    <citation type="journal article" date="2020" name="Nature">
        <title>Giant virus diversity and host interactions through global metagenomics.</title>
        <authorList>
            <person name="Schulz F."/>
            <person name="Roux S."/>
            <person name="Paez-Espino D."/>
            <person name="Jungbluth S."/>
            <person name="Walsh D.A."/>
            <person name="Denef V.J."/>
            <person name="McMahon K.D."/>
            <person name="Konstantinidis K.T."/>
            <person name="Eloe-Fadrosh E.A."/>
            <person name="Kyrpides N.C."/>
            <person name="Woyke T."/>
        </authorList>
    </citation>
    <scope>NUCLEOTIDE SEQUENCE</scope>
    <source>
        <strain evidence="2">GVMAG-M-3300009161-34</strain>
    </source>
</reference>
<sequence length="163" mass="18750">MKFDFNLLLNPIIAMTIICIGLVIYIVALDEEGMFSKKFLHFGPGTNASNTASFMGITIDNWKKTISVYVVSFITTILLVYYNSAISLYVQSFIRNPAVTKLEYKKPHLTIFLVLEIFILFILNVLSIFTIMTSQFQFILPSLFAYFLIRLPTNLSYLNKKIY</sequence>
<keyword evidence="1" id="KW-0472">Membrane</keyword>
<dbReference type="AlphaFoldDB" id="A0A6C0EWR0"/>
<organism evidence="2">
    <name type="scientific">viral metagenome</name>
    <dbReference type="NCBI Taxonomy" id="1070528"/>
    <lineage>
        <taxon>unclassified sequences</taxon>
        <taxon>metagenomes</taxon>
        <taxon>organismal metagenomes</taxon>
    </lineage>
</organism>
<keyword evidence="1" id="KW-0812">Transmembrane</keyword>
<feature type="transmembrane region" description="Helical" evidence="1">
    <location>
        <begin position="138"/>
        <end position="158"/>
    </location>
</feature>
<protein>
    <submittedName>
        <fullName evidence="2">Uncharacterized protein</fullName>
    </submittedName>
</protein>